<protein>
    <submittedName>
        <fullName evidence="1">Uncharacterized protein</fullName>
    </submittedName>
</protein>
<evidence type="ECO:0000313" key="1">
    <source>
        <dbReference type="EMBL" id="KAI6089013.1"/>
    </source>
</evidence>
<name>A0ACC0D8N8_9PEZI</name>
<organism evidence="1 2">
    <name type="scientific">Hypoxylon rubiginosum</name>
    <dbReference type="NCBI Taxonomy" id="110542"/>
    <lineage>
        <taxon>Eukaryota</taxon>
        <taxon>Fungi</taxon>
        <taxon>Dikarya</taxon>
        <taxon>Ascomycota</taxon>
        <taxon>Pezizomycotina</taxon>
        <taxon>Sordariomycetes</taxon>
        <taxon>Xylariomycetidae</taxon>
        <taxon>Xylariales</taxon>
        <taxon>Hypoxylaceae</taxon>
        <taxon>Hypoxylon</taxon>
    </lineage>
</organism>
<dbReference type="Proteomes" id="UP001497680">
    <property type="component" value="Unassembled WGS sequence"/>
</dbReference>
<sequence length="485" mass="54544">MTSSLLPPTSRRKLDESIPPLLRPLIRAYVLGYASAVAPRLLTLVLQYVTKRRTDKGAVIVARPHDSFIVSLQRILRGGLDLRRFPTFCAVLVGGTTLLEVVLSRALNRLLQSGHLTALVRKRFSRWVSTFIAAWLSLRLLQSKKTDGFSETVTVDSDTSKQEKKQFAGRTLDLTLFAATRALDVIIGEVWAQRKQRRTAAGQWTRVESLISKLTDPAVFATSCALIMWAWFYEPCRLPRAYTKWISSAAAVDPRLIEALRRCHKGELRYGEETGQAPLLQSMCADYKLPSQWGDPVKAIPFPCEIVHMGCGPSCEYHAVSRFYRSFKWSMATYLPLNILARQKSMKGLRIAFRSAARSSSFLAAFISLFYYGVCLARTRLGPHIIGKDTQSRQTIDGGLCVGTGCFMCGWSILIEKAARRKELALFVSPRAMATLLPRKYPLEKQWRETFVFAFSTAVVFTCIRENRQRVRGMLGNVLSSVLEA</sequence>
<evidence type="ECO:0000313" key="2">
    <source>
        <dbReference type="Proteomes" id="UP001497680"/>
    </source>
</evidence>
<proteinExistence type="predicted"/>
<keyword evidence="2" id="KW-1185">Reference proteome</keyword>
<reference evidence="1 2" key="1">
    <citation type="journal article" date="2022" name="New Phytol.">
        <title>Ecological generalism drives hyperdiversity of secondary metabolite gene clusters in xylarialean endophytes.</title>
        <authorList>
            <person name="Franco M.E.E."/>
            <person name="Wisecaver J.H."/>
            <person name="Arnold A.E."/>
            <person name="Ju Y.M."/>
            <person name="Slot J.C."/>
            <person name="Ahrendt S."/>
            <person name="Moore L.P."/>
            <person name="Eastman K.E."/>
            <person name="Scott K."/>
            <person name="Konkel Z."/>
            <person name="Mondo S.J."/>
            <person name="Kuo A."/>
            <person name="Hayes R.D."/>
            <person name="Haridas S."/>
            <person name="Andreopoulos B."/>
            <person name="Riley R."/>
            <person name="LaButti K."/>
            <person name="Pangilinan J."/>
            <person name="Lipzen A."/>
            <person name="Amirebrahimi M."/>
            <person name="Yan J."/>
            <person name="Adam C."/>
            <person name="Keymanesh K."/>
            <person name="Ng V."/>
            <person name="Louie K."/>
            <person name="Northen T."/>
            <person name="Drula E."/>
            <person name="Henrissat B."/>
            <person name="Hsieh H.M."/>
            <person name="Youens-Clark K."/>
            <person name="Lutzoni F."/>
            <person name="Miadlikowska J."/>
            <person name="Eastwood D.C."/>
            <person name="Hamelin R.C."/>
            <person name="Grigoriev I.V."/>
            <person name="U'Ren J.M."/>
        </authorList>
    </citation>
    <scope>NUCLEOTIDE SEQUENCE [LARGE SCALE GENOMIC DNA]</scope>
    <source>
        <strain evidence="1 2">ER1909</strain>
    </source>
</reference>
<dbReference type="EMBL" id="MU394298">
    <property type="protein sequence ID" value="KAI6089013.1"/>
    <property type="molecule type" value="Genomic_DNA"/>
</dbReference>
<gene>
    <name evidence="1" type="ORF">F4821DRAFT_71010</name>
</gene>
<accession>A0ACC0D8N8</accession>
<comment type="caution">
    <text evidence="1">The sequence shown here is derived from an EMBL/GenBank/DDBJ whole genome shotgun (WGS) entry which is preliminary data.</text>
</comment>